<dbReference type="GO" id="GO:0046040">
    <property type="term" value="P:IMP metabolic process"/>
    <property type="evidence" value="ECO:0007669"/>
    <property type="project" value="TreeGrafter"/>
</dbReference>
<feature type="binding site" evidence="10">
    <location>
        <begin position="56"/>
        <end position="59"/>
    </location>
    <ligand>
        <name>IMP</name>
        <dbReference type="ChEBI" id="CHEBI:58053"/>
    </ligand>
</feature>
<keyword evidence="4 10" id="KW-0436">Ligase</keyword>
<dbReference type="HOGENOM" id="CLU_029848_3_2_1"/>
<dbReference type="FunFam" id="1.10.300.10:FF:000001">
    <property type="entry name" value="Adenylosuccinate synthetase"/>
    <property type="match status" value="1"/>
</dbReference>
<comment type="caution">
    <text evidence="10">Lacks conserved residue(s) required for the propagation of feature annotation.</text>
</comment>
<evidence type="ECO:0000256" key="6">
    <source>
        <dbReference type="ARBA" id="ARBA00022741"/>
    </source>
</evidence>
<dbReference type="InterPro" id="IPR042110">
    <property type="entry name" value="Adenylosuccinate_synth_dom2"/>
</dbReference>
<keyword evidence="13" id="KW-1185">Reference proteome</keyword>
<evidence type="ECO:0000256" key="1">
    <source>
        <dbReference type="ARBA" id="ARBA00003779"/>
    </source>
</evidence>
<dbReference type="GeneID" id="9580384"/>
<feature type="binding site" evidence="10">
    <location>
        <position position="241"/>
    </location>
    <ligand>
        <name>IMP</name>
        <dbReference type="ChEBI" id="CHEBI:58053"/>
    </ligand>
</feature>
<dbReference type="OrthoDB" id="10265645at2759"/>
<dbReference type="GO" id="GO:0005737">
    <property type="term" value="C:cytoplasm"/>
    <property type="evidence" value="ECO:0007669"/>
    <property type="project" value="UniProtKB-SubCell"/>
</dbReference>
<feature type="active site" description="Proton donor" evidence="10">
    <location>
        <position position="59"/>
    </location>
</feature>
<comment type="cofactor">
    <cofactor evidence="10">
        <name>Mg(2+)</name>
        <dbReference type="ChEBI" id="CHEBI:18420"/>
    </cofactor>
    <text evidence="10">Binds 1 Mg(2+) ion per subunit.</text>
</comment>
<dbReference type="Gene3D" id="3.40.440.10">
    <property type="entry name" value="Adenylosuccinate Synthetase, subunit A, domain 1"/>
    <property type="match status" value="1"/>
</dbReference>
<feature type="binding site" evidence="10">
    <location>
        <position position="148"/>
    </location>
    <ligand>
        <name>IMP</name>
        <dbReference type="ChEBI" id="CHEBI:58053"/>
    </ligand>
</feature>
<feature type="binding site" evidence="10">
    <location>
        <position position="320"/>
    </location>
    <ligand>
        <name>IMP</name>
        <dbReference type="ChEBI" id="CHEBI:58053"/>
    </ligand>
</feature>
<comment type="function">
    <text evidence="10">Plays an important role in the de novo pathway and in the salvage pathway of purine nucleotide biosynthesis. Catalyzes the first commited step in the biosynthesis of AMP from IMP.</text>
</comment>
<proteinExistence type="inferred from homology"/>
<feature type="binding site" evidence="10">
    <location>
        <begin position="348"/>
        <end position="350"/>
    </location>
    <ligand>
        <name>GTP</name>
        <dbReference type="ChEBI" id="CHEBI:37565"/>
    </ligand>
</feature>
<evidence type="ECO:0000313" key="12">
    <source>
        <dbReference type="EMBL" id="EFE44282.1"/>
    </source>
</evidence>
<comment type="caution">
    <text evidence="12">The sequence shown here is derived from an EMBL/GenBank/DDBJ whole genome shotgun (WGS) entry which is preliminary data.</text>
</comment>
<evidence type="ECO:0000256" key="3">
    <source>
        <dbReference type="ARBA" id="ARBA00022490"/>
    </source>
</evidence>
<dbReference type="GO" id="GO:0004019">
    <property type="term" value="F:adenylosuccinate synthase activity"/>
    <property type="evidence" value="ECO:0007669"/>
    <property type="project" value="UniProtKB-UniRule"/>
</dbReference>
<evidence type="ECO:0000256" key="4">
    <source>
        <dbReference type="ARBA" id="ARBA00022598"/>
    </source>
</evidence>
<evidence type="ECO:0000256" key="11">
    <source>
        <dbReference type="PROSITE-ProRule" id="PRU10134"/>
    </source>
</evidence>
<comment type="function">
    <text evidence="1">Plays an important role in the de novo pathway and in the salvage pathway of purine nucleotide biosynthesis. Catalyzes the first committed step in the biosynthesis of AMP from IMP.</text>
</comment>
<evidence type="ECO:0000256" key="9">
    <source>
        <dbReference type="ARBA" id="ARBA00023134"/>
    </source>
</evidence>
<dbReference type="PROSITE" id="PS00513">
    <property type="entry name" value="ADENYLOSUCCIN_SYN_2"/>
    <property type="match status" value="1"/>
</dbReference>
<dbReference type="InterPro" id="IPR001114">
    <property type="entry name" value="Adenylosuccinate_synthetase"/>
</dbReference>
<dbReference type="SMART" id="SM00788">
    <property type="entry name" value="Adenylsucc_synt"/>
    <property type="match status" value="1"/>
</dbReference>
<dbReference type="CDD" id="cd03108">
    <property type="entry name" value="AdSS"/>
    <property type="match status" value="1"/>
</dbReference>
<organism evidence="12 13">
    <name type="scientific">Trichophyton verrucosum (strain HKI 0517)</name>
    <dbReference type="NCBI Taxonomy" id="663202"/>
    <lineage>
        <taxon>Eukaryota</taxon>
        <taxon>Fungi</taxon>
        <taxon>Dikarya</taxon>
        <taxon>Ascomycota</taxon>
        <taxon>Pezizomycotina</taxon>
        <taxon>Eurotiomycetes</taxon>
        <taxon>Eurotiomycetidae</taxon>
        <taxon>Onygenales</taxon>
        <taxon>Arthrodermataceae</taxon>
        <taxon>Trichophyton</taxon>
    </lineage>
</organism>
<name>D4D1L7_TRIVH</name>
<evidence type="ECO:0000256" key="8">
    <source>
        <dbReference type="ARBA" id="ARBA00022842"/>
    </source>
</evidence>
<feature type="binding site" evidence="10">
    <location>
        <begin position="431"/>
        <end position="433"/>
    </location>
    <ligand>
        <name>GTP</name>
        <dbReference type="ChEBI" id="CHEBI:37565"/>
    </ligand>
</feature>
<evidence type="ECO:0000256" key="10">
    <source>
        <dbReference type="HAMAP-Rule" id="MF_03125"/>
    </source>
</evidence>
<comment type="similarity">
    <text evidence="10">Belongs to the adenylosuccinate synthetase family.</text>
</comment>
<evidence type="ECO:0000256" key="2">
    <source>
        <dbReference type="ARBA" id="ARBA00011738"/>
    </source>
</evidence>
<comment type="catalytic activity">
    <reaction evidence="10">
        <text>IMP + L-aspartate + GTP = N(6)-(1,2-dicarboxyethyl)-AMP + GDP + phosphate + 2 H(+)</text>
        <dbReference type="Rhea" id="RHEA:15753"/>
        <dbReference type="ChEBI" id="CHEBI:15378"/>
        <dbReference type="ChEBI" id="CHEBI:29991"/>
        <dbReference type="ChEBI" id="CHEBI:37565"/>
        <dbReference type="ChEBI" id="CHEBI:43474"/>
        <dbReference type="ChEBI" id="CHEBI:57567"/>
        <dbReference type="ChEBI" id="CHEBI:58053"/>
        <dbReference type="ChEBI" id="CHEBI:58189"/>
        <dbReference type="EC" id="6.3.4.4"/>
    </reaction>
</comment>
<feature type="active site" description="Proton acceptor" evidence="10">
    <location>
        <position position="12"/>
    </location>
</feature>
<dbReference type="PANTHER" id="PTHR11846:SF0">
    <property type="entry name" value="ADENYLOSUCCINATE SYNTHETASE"/>
    <property type="match status" value="1"/>
</dbReference>
<comment type="subcellular location">
    <subcellularLocation>
        <location evidence="10">Cytoplasm</location>
    </subcellularLocation>
</comment>
<feature type="binding site" evidence="10">
    <location>
        <begin position="316"/>
        <end position="322"/>
    </location>
    <ligand>
        <name>substrate</name>
    </ligand>
</feature>
<accession>D4D1L7</accession>
<keyword evidence="6 10" id="KW-0547">Nucleotide-binding</keyword>
<dbReference type="Gene3D" id="1.10.300.10">
    <property type="entry name" value="Adenylosuccinate Synthetase, subunit A, domain 2"/>
    <property type="match status" value="1"/>
</dbReference>
<dbReference type="NCBIfam" id="NF002223">
    <property type="entry name" value="PRK01117.1"/>
    <property type="match status" value="1"/>
</dbReference>
<dbReference type="AlphaFoldDB" id="D4D1L7"/>
<dbReference type="EC" id="6.3.4.4" evidence="10"/>
<dbReference type="KEGG" id="tve:TRV_00968"/>
<feature type="binding site" evidence="10">
    <location>
        <begin position="58"/>
        <end position="60"/>
    </location>
    <ligand>
        <name>GTP</name>
        <dbReference type="ChEBI" id="CHEBI:37565"/>
    </ligand>
</feature>
<keyword evidence="5 10" id="KW-0479">Metal-binding</keyword>
<dbReference type="InterPro" id="IPR042109">
    <property type="entry name" value="Adenylosuccinate_synth_dom1"/>
</dbReference>
<feature type="binding site" evidence="10">
    <location>
        <position position="162"/>
    </location>
    <ligand>
        <name>IMP</name>
        <dbReference type="ChEBI" id="CHEBI:58053"/>
        <note>ligand shared between dimeric partners</note>
    </ligand>
</feature>
<dbReference type="FunFam" id="3.90.170.10:FF:000001">
    <property type="entry name" value="Adenylosuccinate synthetase"/>
    <property type="match status" value="1"/>
</dbReference>
<feature type="binding site" evidence="10">
    <location>
        <position position="58"/>
    </location>
    <ligand>
        <name>Mg(2+)</name>
        <dbReference type="ChEBI" id="CHEBI:18420"/>
    </ligand>
</feature>
<feature type="active site" evidence="11">
    <location>
        <position position="159"/>
    </location>
</feature>
<keyword evidence="8 10" id="KW-0460">Magnesium</keyword>
<dbReference type="Pfam" id="PF00709">
    <property type="entry name" value="Adenylsucc_synt"/>
    <property type="match status" value="1"/>
</dbReference>
<dbReference type="InterPro" id="IPR027417">
    <property type="entry name" value="P-loop_NTPase"/>
</dbReference>
<feature type="binding site" evidence="10">
    <location>
        <position position="256"/>
    </location>
    <ligand>
        <name>IMP</name>
        <dbReference type="ChEBI" id="CHEBI:58053"/>
    </ligand>
</feature>
<dbReference type="EMBL" id="ACYE01000054">
    <property type="protein sequence ID" value="EFE44282.1"/>
    <property type="molecule type" value="Genomic_DNA"/>
</dbReference>
<dbReference type="GO" id="GO:0005525">
    <property type="term" value="F:GTP binding"/>
    <property type="evidence" value="ECO:0007669"/>
    <property type="project" value="UniProtKB-UniRule"/>
</dbReference>
<dbReference type="HAMAP" id="MF_00011">
    <property type="entry name" value="Adenylosucc_synth"/>
    <property type="match status" value="1"/>
</dbReference>
<dbReference type="InterPro" id="IPR033128">
    <property type="entry name" value="Adenylosuccin_syn_Lys_AS"/>
</dbReference>
<sequence>MVTIVLGSQWGDEEKKKKKKKKKKKLTVGGSTGKGKITDLLSQTAELCCRSAGGHNAGHTIVHDDITYDFHILPSGLISPTCVNLIGAGTVVHLPSFFKELASLDGKGLKNVRERVFISDRAQVCFDLHAVVDGLEEAGLGTRKVGTTGKGIGPCYSDKAARRGVRVGDILDEGVLESKLRSLEAGYRRRFGELDYNVEEEIAKFKEQEYRSLLQPHVVDQLTLLKKFEDKSASILVEGANALMLDIDYGTYPFVTSSCTGLGGAIQGICLNPTSIKSIVGVVKAYCTRVGSGPFPTEQLNEIGEKLQVAGREFGVTTGRKRRCGWLDMVLLRYSARINHYTALNLTKLDILDDFDEIKVAVAYKIDGKELESFPASSDALEKVEVVYETLPGWKSKTMGISRWEDLPANAQKYVEYIERSLGGIPVKWIGTGPARAHMIDRN</sequence>
<comment type="subunit">
    <text evidence="2 10">Homodimer.</text>
</comment>
<evidence type="ECO:0000256" key="5">
    <source>
        <dbReference type="ARBA" id="ARBA00022723"/>
    </source>
</evidence>
<dbReference type="RefSeq" id="XP_003024893.1">
    <property type="nucleotide sequence ID" value="XM_003024847.1"/>
</dbReference>
<comment type="pathway">
    <text evidence="10">Purine metabolism; AMP biosynthesis via de novo pathway; AMP from IMP: step 1/2.</text>
</comment>
<gene>
    <name evidence="12" type="ORF">TRV_00968</name>
</gene>
<dbReference type="PANTHER" id="PTHR11846">
    <property type="entry name" value="ADENYLOSUCCINATE SYNTHETASE"/>
    <property type="match status" value="1"/>
</dbReference>
<keyword evidence="7 10" id="KW-0658">Purine biosynthesis</keyword>
<protein>
    <recommendedName>
        <fullName evidence="10">Adenylosuccinate synthetase</fullName>
        <shortName evidence="10">AMPSase</shortName>
        <shortName evidence="10">AdSS</shortName>
        <ecNumber evidence="10">6.3.4.4</ecNumber>
    </recommendedName>
    <alternativeName>
        <fullName evidence="10">IMP--aspartate ligase</fullName>
    </alternativeName>
</protein>
<keyword evidence="9 10" id="KW-0342">GTP-binding</keyword>
<dbReference type="Gene3D" id="3.90.170.10">
    <property type="entry name" value="Adenylosuccinate Synthetase, subunit A, domain 3"/>
    <property type="match status" value="1"/>
</dbReference>
<reference evidence="13" key="1">
    <citation type="journal article" date="2011" name="Genome Biol.">
        <title>Comparative and functional genomics provide insights into the pathogenicity of dermatophytic fungi.</title>
        <authorList>
            <person name="Burmester A."/>
            <person name="Shelest E."/>
            <person name="Gloeckner G."/>
            <person name="Heddergott C."/>
            <person name="Schindler S."/>
            <person name="Staib P."/>
            <person name="Heidel A."/>
            <person name="Felder M."/>
            <person name="Petzold A."/>
            <person name="Szafranski K."/>
            <person name="Feuermann M."/>
            <person name="Pedruzzi I."/>
            <person name="Priebe S."/>
            <person name="Groth M."/>
            <person name="Winkler R."/>
            <person name="Li W."/>
            <person name="Kniemeyer O."/>
            <person name="Schroeckh V."/>
            <person name="Hertweck C."/>
            <person name="Hube B."/>
            <person name="White T.C."/>
            <person name="Platzer M."/>
            <person name="Guthke R."/>
            <person name="Heitman J."/>
            <person name="Woestemeyer J."/>
            <person name="Zipfel P.F."/>
            <person name="Monod M."/>
            <person name="Brakhage A.A."/>
        </authorList>
    </citation>
    <scope>NUCLEOTIDE SEQUENCE [LARGE SCALE GENOMIC DNA]</scope>
    <source>
        <strain evidence="13">HKI 0517</strain>
    </source>
</reference>
<evidence type="ECO:0000256" key="7">
    <source>
        <dbReference type="ARBA" id="ARBA00022755"/>
    </source>
</evidence>
<dbReference type="SUPFAM" id="SSF52540">
    <property type="entry name" value="P-loop containing nucleoside triphosphate hydrolases"/>
    <property type="match status" value="1"/>
</dbReference>
<keyword evidence="3 10" id="KW-0963">Cytoplasm</keyword>
<dbReference type="InterPro" id="IPR042111">
    <property type="entry name" value="Adenylosuccinate_synth_dom3"/>
</dbReference>
<feature type="binding site" evidence="10">
    <location>
        <position position="12"/>
    </location>
    <ligand>
        <name>Mg(2+)</name>
        <dbReference type="ChEBI" id="CHEBI:18420"/>
    </ligand>
</feature>
<feature type="binding site" evidence="10">
    <location>
        <position position="322"/>
    </location>
    <ligand>
        <name>GTP</name>
        <dbReference type="ChEBI" id="CHEBI:37565"/>
    </ligand>
</feature>
<dbReference type="Proteomes" id="UP000008383">
    <property type="component" value="Unassembled WGS sequence"/>
</dbReference>
<dbReference type="GO" id="GO:0044208">
    <property type="term" value="P:'de novo' AMP biosynthetic process"/>
    <property type="evidence" value="ECO:0007669"/>
    <property type="project" value="UniProtKB-UniRule"/>
</dbReference>
<dbReference type="GO" id="GO:0000287">
    <property type="term" value="F:magnesium ion binding"/>
    <property type="evidence" value="ECO:0007669"/>
    <property type="project" value="UniProtKB-UniRule"/>
</dbReference>
<evidence type="ECO:0000313" key="13">
    <source>
        <dbReference type="Proteomes" id="UP000008383"/>
    </source>
</evidence>
<dbReference type="UniPathway" id="UPA00075">
    <property type="reaction ID" value="UER00335"/>
</dbReference>
<dbReference type="NCBIfam" id="TIGR00184">
    <property type="entry name" value="purA"/>
    <property type="match status" value="1"/>
</dbReference>